<feature type="repeat" description="PPR" evidence="3">
    <location>
        <begin position="430"/>
        <end position="464"/>
    </location>
</feature>
<evidence type="ECO:0000256" key="1">
    <source>
        <dbReference type="ARBA" id="ARBA00007626"/>
    </source>
</evidence>
<organism evidence="4 5">
    <name type="scientific">Eucalyptus globulus</name>
    <name type="common">Tasmanian blue gum</name>
    <dbReference type="NCBI Taxonomy" id="34317"/>
    <lineage>
        <taxon>Eukaryota</taxon>
        <taxon>Viridiplantae</taxon>
        <taxon>Streptophyta</taxon>
        <taxon>Embryophyta</taxon>
        <taxon>Tracheophyta</taxon>
        <taxon>Spermatophyta</taxon>
        <taxon>Magnoliopsida</taxon>
        <taxon>eudicotyledons</taxon>
        <taxon>Gunneridae</taxon>
        <taxon>Pentapetalae</taxon>
        <taxon>rosids</taxon>
        <taxon>malvids</taxon>
        <taxon>Myrtales</taxon>
        <taxon>Myrtaceae</taxon>
        <taxon>Myrtoideae</taxon>
        <taxon>Eucalypteae</taxon>
        <taxon>Eucalyptus</taxon>
    </lineage>
</organism>
<comment type="similarity">
    <text evidence="1">Belongs to the PPR family. P subfamily.</text>
</comment>
<name>A0ABD3IUZ3_EUCGL</name>
<feature type="repeat" description="PPR" evidence="3">
    <location>
        <begin position="289"/>
        <end position="323"/>
    </location>
</feature>
<dbReference type="PROSITE" id="PS51375">
    <property type="entry name" value="PPR"/>
    <property type="match status" value="7"/>
</dbReference>
<feature type="repeat" description="PPR" evidence="3">
    <location>
        <begin position="395"/>
        <end position="429"/>
    </location>
</feature>
<dbReference type="Pfam" id="PF13041">
    <property type="entry name" value="PPR_2"/>
    <property type="match status" value="2"/>
</dbReference>
<dbReference type="AlphaFoldDB" id="A0ABD3IUZ3"/>
<keyword evidence="5" id="KW-1185">Reference proteome</keyword>
<dbReference type="InterPro" id="IPR002885">
    <property type="entry name" value="PPR_rpt"/>
</dbReference>
<dbReference type="NCBIfam" id="TIGR00756">
    <property type="entry name" value="PPR"/>
    <property type="match status" value="6"/>
</dbReference>
<dbReference type="InterPro" id="IPR051240">
    <property type="entry name" value="Mito_RNA-Proc/Resp"/>
</dbReference>
<feature type="repeat" description="PPR" evidence="3">
    <location>
        <begin position="254"/>
        <end position="288"/>
    </location>
</feature>
<proteinExistence type="inferred from homology"/>
<gene>
    <name evidence="4" type="ORF">ACJRO7_003615</name>
</gene>
<dbReference type="Proteomes" id="UP001634007">
    <property type="component" value="Unassembled WGS sequence"/>
</dbReference>
<comment type="caution">
    <text evidence="4">The sequence shown here is derived from an EMBL/GenBank/DDBJ whole genome shotgun (WGS) entry which is preliminary data.</text>
</comment>
<protein>
    <recommendedName>
        <fullName evidence="6">Pentatricopeptide repeat-containing protein</fullName>
    </recommendedName>
</protein>
<sequence>MLSLKHVSKTRALLLPPQSLALDHHALLATAAAAPPPPPPPPPPSSAAAALLHAPQRAGAALTTRELVLSFAQWFQSSKNSVFDRIFEILGSGPDDGRGTPDSALSRLGLRLTERLVLDVLDYGTRRHGGVLPCLKFFDWAGRQRGFYHTRATFHAIFKILSTAKLMSLMIEFLQSCQMQNYFHRIRFNDTLVMGYAVAGKPEFALQLFGKMRFRGLDLDTFAYHVFLNALVEESCFDAVEMVAKQISLRGFESEITHSIMMKCFCKRKQMDKAEEYLRGLASEGKNLSERLLCTFVDALCRNEKFEQACALVEEFAELGVVPMDRVYGVWLGDLVRAGKIDRALEFFQSKKYLEGYIPDMYRYNMLICKLLRQNRLEEVFDMLMEMKEAHVLPDKVTLNAALCFFCKAGMVEVALQLFDLRAEFGLSINGMAYNYLINTLCGDGSTDEAYRVLKNSMVQGHFPGIKTFDVLADALCSEGKLDKMKELVGAALDRNFMPSFPTYEKFILALCRAKRVEEAYLLHGEINKVARFTRKTAILKLIHGFNSSGRGDIAARLLIEMQDKGHVVGRPLFRAVIRCFFSMENPENQFLRFLEMQLSRGEPSIELYKNFIDGAGHAKRPELAREVYEMMRRNGIQPDVQADFLMLQSYLKSEKASDALNFFSDICHRRKVSTKLYNTLIAGLCKIGKADVAWEYMSQMKEKGLVPSAECYELLVQLHCSQEQYDAAFDAIADLKNVKRPVTAFTGNVLLFHSLKSPRLYMAWARSSKEHNQISEISELGQLLRAFTVENITGEDVANTEELIKRCFRPNLYTYNMLLKKLCMTDVDGAIEFSNRICKMGFEPNLWTYDILVHSLFMHGRATEAKRWVKQISCTYPSHRGLRYLSGRQSSLAASYL</sequence>
<keyword evidence="2" id="KW-0677">Repeat</keyword>
<accession>A0ABD3IUZ3</accession>
<evidence type="ECO:0000256" key="3">
    <source>
        <dbReference type="PROSITE-ProRule" id="PRU00708"/>
    </source>
</evidence>
<dbReference type="PANTHER" id="PTHR47933:SF32">
    <property type="entry name" value="OS06G0152500 PROTEIN"/>
    <property type="match status" value="1"/>
</dbReference>
<evidence type="ECO:0000256" key="2">
    <source>
        <dbReference type="ARBA" id="ARBA00022737"/>
    </source>
</evidence>
<evidence type="ECO:0008006" key="6">
    <source>
        <dbReference type="Google" id="ProtNLM"/>
    </source>
</evidence>
<dbReference type="Gene3D" id="1.25.40.10">
    <property type="entry name" value="Tetratricopeptide repeat domain"/>
    <property type="match status" value="6"/>
</dbReference>
<evidence type="ECO:0000313" key="5">
    <source>
        <dbReference type="Proteomes" id="UP001634007"/>
    </source>
</evidence>
<feature type="repeat" description="PPR" evidence="3">
    <location>
        <begin position="674"/>
        <end position="708"/>
    </location>
</feature>
<dbReference type="EMBL" id="JBJKBG010000010">
    <property type="protein sequence ID" value="KAL3718516.1"/>
    <property type="molecule type" value="Genomic_DNA"/>
</dbReference>
<reference evidence="4 5" key="1">
    <citation type="submission" date="2024-11" db="EMBL/GenBank/DDBJ databases">
        <title>Chromosome-level genome assembly of Eucalyptus globulus Labill. provides insights into its genome evolution.</title>
        <authorList>
            <person name="Li X."/>
        </authorList>
    </citation>
    <scope>NUCLEOTIDE SEQUENCE [LARGE SCALE GENOMIC DNA]</scope>
    <source>
        <strain evidence="4">CL2024</strain>
        <tissue evidence="4">Fresh tender leaves</tissue>
    </source>
</reference>
<feature type="repeat" description="PPR" evidence="3">
    <location>
        <begin position="605"/>
        <end position="639"/>
    </location>
</feature>
<feature type="repeat" description="PPR" evidence="3">
    <location>
        <begin position="360"/>
        <end position="394"/>
    </location>
</feature>
<dbReference type="PANTHER" id="PTHR47933">
    <property type="entry name" value="PENTATRICOPEPTIDE REPEAT-CONTAINING PROTEIN 1, MITOCHONDRIAL"/>
    <property type="match status" value="1"/>
</dbReference>
<evidence type="ECO:0000313" key="4">
    <source>
        <dbReference type="EMBL" id="KAL3718516.1"/>
    </source>
</evidence>
<dbReference type="InterPro" id="IPR011990">
    <property type="entry name" value="TPR-like_helical_dom_sf"/>
</dbReference>
<dbReference type="Pfam" id="PF01535">
    <property type="entry name" value="PPR"/>
    <property type="match status" value="4"/>
</dbReference>